<name>A0ABU0TU05_MICTR</name>
<proteinExistence type="predicted"/>
<gene>
    <name evidence="2" type="ORF">QE412_001717</name>
</gene>
<organism evidence="2 3">
    <name type="scientific">Microbacterium trichothecenolyticum</name>
    <name type="common">Aureobacterium trichothecenolyticum</name>
    <dbReference type="NCBI Taxonomy" id="69370"/>
    <lineage>
        <taxon>Bacteria</taxon>
        <taxon>Bacillati</taxon>
        <taxon>Actinomycetota</taxon>
        <taxon>Actinomycetes</taxon>
        <taxon>Micrococcales</taxon>
        <taxon>Microbacteriaceae</taxon>
        <taxon>Microbacterium</taxon>
    </lineage>
</organism>
<sequence>MVGLGQGEGTEHRARGEGTQPPLLLLGGAEERERAQGEPALHGEDGGERAVVARHLHVDQAGRQRRRDGQVGVVDAIGEEFEFSHASQQFDGVRRGIPFALHARADLVGEGLGPIPGGSIRVGDVGEHRVVVGVAATEQVVVGDAFSGEGVGIGIDGHGSQYRRYWD</sequence>
<keyword evidence="3" id="KW-1185">Reference proteome</keyword>
<dbReference type="EMBL" id="JAUTBF010000001">
    <property type="protein sequence ID" value="MDQ1123144.1"/>
    <property type="molecule type" value="Genomic_DNA"/>
</dbReference>
<reference evidence="2 3" key="1">
    <citation type="submission" date="2023-07" db="EMBL/GenBank/DDBJ databases">
        <title>Functional and genomic diversity of the sorghum phyllosphere microbiome.</title>
        <authorList>
            <person name="Shade A."/>
        </authorList>
    </citation>
    <scope>NUCLEOTIDE SEQUENCE [LARGE SCALE GENOMIC DNA]</scope>
    <source>
        <strain evidence="2 3">SORGH_AS_1207</strain>
    </source>
</reference>
<evidence type="ECO:0000256" key="1">
    <source>
        <dbReference type="SAM" id="MobiDB-lite"/>
    </source>
</evidence>
<protein>
    <submittedName>
        <fullName evidence="2">Uncharacterized protein</fullName>
    </submittedName>
</protein>
<evidence type="ECO:0000313" key="2">
    <source>
        <dbReference type="EMBL" id="MDQ1123144.1"/>
    </source>
</evidence>
<evidence type="ECO:0000313" key="3">
    <source>
        <dbReference type="Proteomes" id="UP001226691"/>
    </source>
</evidence>
<feature type="region of interest" description="Disordered" evidence="1">
    <location>
        <begin position="1"/>
        <end position="23"/>
    </location>
</feature>
<dbReference type="Proteomes" id="UP001226691">
    <property type="component" value="Unassembled WGS sequence"/>
</dbReference>
<accession>A0ABU0TU05</accession>
<comment type="caution">
    <text evidence="2">The sequence shown here is derived from an EMBL/GenBank/DDBJ whole genome shotgun (WGS) entry which is preliminary data.</text>
</comment>